<evidence type="ECO:0000313" key="2">
    <source>
        <dbReference type="EMBL" id="PJC52735.1"/>
    </source>
</evidence>
<dbReference type="AlphaFoldDB" id="A0A2M8FAH4"/>
<dbReference type="EMBL" id="PFRH01000046">
    <property type="protein sequence ID" value="PJC52735.1"/>
    <property type="molecule type" value="Genomic_DNA"/>
</dbReference>
<comment type="caution">
    <text evidence="2">The sequence shown here is derived from an EMBL/GenBank/DDBJ whole genome shotgun (WGS) entry which is preliminary data.</text>
</comment>
<keyword evidence="1" id="KW-0472">Membrane</keyword>
<feature type="transmembrane region" description="Helical" evidence="1">
    <location>
        <begin position="7"/>
        <end position="28"/>
    </location>
</feature>
<feature type="transmembrane region" description="Helical" evidence="1">
    <location>
        <begin position="34"/>
        <end position="55"/>
    </location>
</feature>
<keyword evidence="1" id="KW-0812">Transmembrane</keyword>
<organism evidence="2 3">
    <name type="scientific">Candidatus Magasanikbacteria bacterium CG_4_9_14_0_2_um_filter_42_11</name>
    <dbReference type="NCBI Taxonomy" id="1974643"/>
    <lineage>
        <taxon>Bacteria</taxon>
        <taxon>Candidatus Magasanikiibacteriota</taxon>
    </lineage>
</organism>
<evidence type="ECO:0000256" key="1">
    <source>
        <dbReference type="SAM" id="Phobius"/>
    </source>
</evidence>
<keyword evidence="1" id="KW-1133">Transmembrane helix</keyword>
<sequence>MNFPRALTFAVVLYVIGALLLLATGYRIDAVPSLLSYGVLWVLMIPAVLVFAKWYFHSTVPTAMTGLFLGIVTLALGFILDSIIVLLFASDITLSSFYALVYGDWKCILLALEILLLTTYAGYEFDTTYTDIASQK</sequence>
<accession>A0A2M8FAH4</accession>
<evidence type="ECO:0000313" key="3">
    <source>
        <dbReference type="Proteomes" id="UP000231456"/>
    </source>
</evidence>
<proteinExistence type="predicted"/>
<reference evidence="3" key="1">
    <citation type="submission" date="2017-09" db="EMBL/GenBank/DDBJ databases">
        <title>Depth-based differentiation of microbial function through sediment-hosted aquifers and enrichment of novel symbionts in the deep terrestrial subsurface.</title>
        <authorList>
            <person name="Probst A.J."/>
            <person name="Ladd B."/>
            <person name="Jarett J.K."/>
            <person name="Geller-Mcgrath D.E."/>
            <person name="Sieber C.M.K."/>
            <person name="Emerson J.B."/>
            <person name="Anantharaman K."/>
            <person name="Thomas B.C."/>
            <person name="Malmstrom R."/>
            <person name="Stieglmeier M."/>
            <person name="Klingl A."/>
            <person name="Woyke T."/>
            <person name="Ryan C.M."/>
            <person name="Banfield J.F."/>
        </authorList>
    </citation>
    <scope>NUCLEOTIDE SEQUENCE [LARGE SCALE GENOMIC DNA]</scope>
</reference>
<gene>
    <name evidence="2" type="ORF">CO030_01200</name>
</gene>
<name>A0A2M8FAH4_9BACT</name>
<dbReference type="Proteomes" id="UP000231456">
    <property type="component" value="Unassembled WGS sequence"/>
</dbReference>
<feature type="transmembrane region" description="Helical" evidence="1">
    <location>
        <begin position="95"/>
        <end position="117"/>
    </location>
</feature>
<feature type="transmembrane region" description="Helical" evidence="1">
    <location>
        <begin position="67"/>
        <end position="89"/>
    </location>
</feature>
<protein>
    <submittedName>
        <fullName evidence="2">Uncharacterized protein</fullName>
    </submittedName>
</protein>